<feature type="binding site" evidence="1">
    <location>
        <begin position="130"/>
        <end position="131"/>
    </location>
    <ligand>
        <name>ATP</name>
        <dbReference type="ChEBI" id="CHEBI:30616"/>
    </ligand>
</feature>
<keyword evidence="1 3" id="KW-0808">Transferase</keyword>
<feature type="binding site" evidence="1">
    <location>
        <position position="275"/>
    </location>
    <ligand>
        <name>substrate</name>
    </ligand>
</feature>
<dbReference type="InterPro" id="IPR016188">
    <property type="entry name" value="PurM-like_N"/>
</dbReference>
<feature type="binding site" evidence="1">
    <location>
        <position position="52"/>
    </location>
    <ligand>
        <name>Mg(2+)</name>
        <dbReference type="ChEBI" id="CHEBI:18420"/>
        <label>4</label>
    </ligand>
</feature>
<evidence type="ECO:0000256" key="1">
    <source>
        <dbReference type="HAMAP-Rule" id="MF_02128"/>
    </source>
</evidence>
<dbReference type="InterPro" id="IPR036921">
    <property type="entry name" value="PurM-like_N_sf"/>
</dbReference>
<comment type="caution">
    <text evidence="1">Lacks conserved residue(s) required for the propagation of feature annotation.</text>
</comment>
<comment type="catalytic activity">
    <reaction evidence="1">
        <text>thiamine phosphate + ATP = thiamine diphosphate + ADP</text>
        <dbReference type="Rhea" id="RHEA:15913"/>
        <dbReference type="ChEBI" id="CHEBI:30616"/>
        <dbReference type="ChEBI" id="CHEBI:37575"/>
        <dbReference type="ChEBI" id="CHEBI:58937"/>
        <dbReference type="ChEBI" id="CHEBI:456216"/>
        <dbReference type="EC" id="2.7.4.16"/>
    </reaction>
</comment>
<feature type="binding site" evidence="1">
    <location>
        <position position="158"/>
    </location>
    <ligand>
        <name>ATP</name>
        <dbReference type="ChEBI" id="CHEBI:30616"/>
    </ligand>
</feature>
<sequence length="331" mass="33200">MERLRDLDESALLARLFPLYEDAVPRSPQAVPVGPGDDAAVLAAPGGSVVATTDGMVRGRDWRDEWSSGHDVGVKVTVQNLADVAAMGAVPTGLLVSLVADPDTEVSWALDLARGIAATAADAGAPVVGGDLSSGPAGVVVVTVTALGDLRGRRPVLRSGARAGDVVAVCGSLGRSGGGLVRLLAGALPGADELVRAHLAPRPPWESGPVASDAGASALVDVSDGLVTDLGRVARASGVAVDLDGRVLRDRFADGPLTAALGTTEALHQVLAGGEEHSLVGCFPAGTDLAALPGEPWVVVGRVGEVGPAGPRVTVDGVVPDARGWDHFAGP</sequence>
<comment type="caution">
    <text evidence="3">The sequence shown here is derived from an EMBL/GenBank/DDBJ whole genome shotgun (WGS) entry which is preliminary data.</text>
</comment>
<feature type="domain" description="PurM-like N-terminal" evidence="2">
    <location>
        <begin position="36"/>
        <end position="148"/>
    </location>
</feature>
<feature type="binding site" evidence="1">
    <location>
        <position position="61"/>
    </location>
    <ligand>
        <name>substrate</name>
    </ligand>
</feature>
<reference evidence="3" key="1">
    <citation type="submission" date="2021-02" db="EMBL/GenBank/DDBJ databases">
        <title>Phycicoccus sp. MQZ13P-5T, whole genome shotgun sequence.</title>
        <authorList>
            <person name="Tuo L."/>
        </authorList>
    </citation>
    <scope>NUCLEOTIDE SEQUENCE</scope>
    <source>
        <strain evidence="3">MQZ13P-5</strain>
    </source>
</reference>
<keyword evidence="1" id="KW-0784">Thiamine biosynthesis</keyword>
<feature type="binding site" evidence="1">
    <location>
        <position position="223"/>
    </location>
    <ligand>
        <name>ATP</name>
        <dbReference type="ChEBI" id="CHEBI:30616"/>
    </ligand>
</feature>
<name>A0ABS2CKR4_9MICO</name>
<keyword evidence="1" id="KW-0460">Magnesium</keyword>
<dbReference type="CDD" id="cd02194">
    <property type="entry name" value="ThiL"/>
    <property type="match status" value="1"/>
</dbReference>
<dbReference type="RefSeq" id="WP_204130929.1">
    <property type="nucleotide sequence ID" value="NZ_JAFDVD010000008.1"/>
</dbReference>
<dbReference type="PIRSF" id="PIRSF005303">
    <property type="entry name" value="Thiam_monoph_kin"/>
    <property type="match status" value="1"/>
</dbReference>
<keyword evidence="1 3" id="KW-0418">Kinase</keyword>
<dbReference type="Gene3D" id="3.30.1330.10">
    <property type="entry name" value="PurM-like, N-terminal domain"/>
    <property type="match status" value="1"/>
</dbReference>
<comment type="miscellaneous">
    <text evidence="1">Reaction mechanism of ThiL seems to utilize a direct, inline transfer of the gamma-phosphate of ATP to TMP rather than a phosphorylated enzyme intermediate.</text>
</comment>
<dbReference type="PANTHER" id="PTHR30270">
    <property type="entry name" value="THIAMINE-MONOPHOSPHATE KINASE"/>
    <property type="match status" value="1"/>
</dbReference>
<dbReference type="EMBL" id="JAFDVD010000008">
    <property type="protein sequence ID" value="MBM6400474.1"/>
    <property type="molecule type" value="Genomic_DNA"/>
</dbReference>
<dbReference type="SUPFAM" id="SSF55326">
    <property type="entry name" value="PurM N-terminal domain-like"/>
    <property type="match status" value="1"/>
</dbReference>
<dbReference type="HAMAP" id="MF_02128">
    <property type="entry name" value="TMP_kinase"/>
    <property type="match status" value="1"/>
</dbReference>
<evidence type="ECO:0000313" key="4">
    <source>
        <dbReference type="Proteomes" id="UP001430172"/>
    </source>
</evidence>
<feature type="binding site" evidence="1">
    <location>
        <position position="54"/>
    </location>
    <ligand>
        <name>Mg(2+)</name>
        <dbReference type="ChEBI" id="CHEBI:18420"/>
        <label>2</label>
    </ligand>
</feature>
<dbReference type="GO" id="GO:0009030">
    <property type="term" value="F:thiamine-phosphate kinase activity"/>
    <property type="evidence" value="ECO:0007669"/>
    <property type="project" value="UniProtKB-EC"/>
</dbReference>
<feature type="binding site" evidence="1">
    <location>
        <position position="83"/>
    </location>
    <ligand>
        <name>Mg(2+)</name>
        <dbReference type="ChEBI" id="CHEBI:18420"/>
        <label>2</label>
    </ligand>
</feature>
<dbReference type="Proteomes" id="UP001430172">
    <property type="component" value="Unassembled WGS sequence"/>
</dbReference>
<keyword evidence="1" id="KW-0479">Metal-binding</keyword>
<feature type="binding site" evidence="1">
    <location>
        <position position="53"/>
    </location>
    <ligand>
        <name>Mg(2+)</name>
        <dbReference type="ChEBI" id="CHEBI:18420"/>
        <label>1</label>
    </ligand>
</feature>
<dbReference type="EC" id="2.7.4.16" evidence="1"/>
<keyword evidence="4" id="KW-1185">Reference proteome</keyword>
<feature type="binding site" evidence="1">
    <location>
        <position position="131"/>
    </location>
    <ligand>
        <name>Mg(2+)</name>
        <dbReference type="ChEBI" id="CHEBI:18420"/>
        <label>1</label>
    </ligand>
</feature>
<feature type="binding site" evidence="1">
    <location>
        <position position="54"/>
    </location>
    <ligand>
        <name>Mg(2+)</name>
        <dbReference type="ChEBI" id="CHEBI:18420"/>
        <label>1</label>
    </ligand>
</feature>
<dbReference type="InterPro" id="IPR036676">
    <property type="entry name" value="PurM-like_C_sf"/>
</dbReference>
<comment type="pathway">
    <text evidence="1">Cofactor biosynthesis; thiamine diphosphate biosynthesis; thiamine diphosphate from thiamine phosphate: step 1/1.</text>
</comment>
<comment type="similarity">
    <text evidence="1">Belongs to the thiamine-monophosphate kinase family.</text>
</comment>
<feature type="binding site" evidence="1">
    <location>
        <position position="83"/>
    </location>
    <ligand>
        <name>Mg(2+)</name>
        <dbReference type="ChEBI" id="CHEBI:18420"/>
        <label>4</label>
    </ligand>
</feature>
<dbReference type="NCBIfam" id="TIGR01379">
    <property type="entry name" value="thiL"/>
    <property type="match status" value="1"/>
</dbReference>
<accession>A0ABS2CKR4</accession>
<feature type="binding site" evidence="1">
    <location>
        <position position="224"/>
    </location>
    <ligand>
        <name>Mg(2+)</name>
        <dbReference type="ChEBI" id="CHEBI:18420"/>
        <label>5</label>
    </ligand>
</feature>
<feature type="binding site" evidence="1">
    <location>
        <position position="325"/>
    </location>
    <ligand>
        <name>substrate</name>
    </ligand>
</feature>
<comment type="function">
    <text evidence="1">Catalyzes the ATP-dependent phosphorylation of thiamine-monophosphate (TMP) to form thiamine-pyrophosphate (TPP), the active form of vitamin B1.</text>
</comment>
<gene>
    <name evidence="1 3" type="primary">thiL</name>
    <name evidence="3" type="ORF">JQN70_08765</name>
</gene>
<feature type="binding site" evidence="1">
    <location>
        <position position="38"/>
    </location>
    <ligand>
        <name>Mg(2+)</name>
        <dbReference type="ChEBI" id="CHEBI:18420"/>
        <label>4</label>
    </ligand>
</feature>
<organism evidence="3 4">
    <name type="scientific">Phycicoccus sonneratiae</name>
    <dbReference type="NCBI Taxonomy" id="2807628"/>
    <lineage>
        <taxon>Bacteria</taxon>
        <taxon>Bacillati</taxon>
        <taxon>Actinomycetota</taxon>
        <taxon>Actinomycetes</taxon>
        <taxon>Micrococcales</taxon>
        <taxon>Intrasporangiaceae</taxon>
        <taxon>Phycicoccus</taxon>
    </lineage>
</organism>
<dbReference type="PANTHER" id="PTHR30270:SF0">
    <property type="entry name" value="THIAMINE-MONOPHOSPHATE KINASE"/>
    <property type="match status" value="1"/>
</dbReference>
<evidence type="ECO:0000259" key="2">
    <source>
        <dbReference type="Pfam" id="PF00586"/>
    </source>
</evidence>
<evidence type="ECO:0000313" key="3">
    <source>
        <dbReference type="EMBL" id="MBM6400474.1"/>
    </source>
</evidence>
<feature type="binding site" evidence="1">
    <location>
        <position position="38"/>
    </location>
    <ligand>
        <name>Mg(2+)</name>
        <dbReference type="ChEBI" id="CHEBI:18420"/>
        <label>3</label>
    </ligand>
</feature>
<dbReference type="Pfam" id="PF00586">
    <property type="entry name" value="AIRS"/>
    <property type="match status" value="1"/>
</dbReference>
<proteinExistence type="inferred from homology"/>
<dbReference type="InterPro" id="IPR006283">
    <property type="entry name" value="ThiL-like"/>
</dbReference>
<protein>
    <recommendedName>
        <fullName evidence="1">Thiamine-monophosphate kinase</fullName>
        <shortName evidence="1">TMP kinase</shortName>
        <shortName evidence="1">Thiamine-phosphate kinase</shortName>
        <ecNumber evidence="1">2.7.4.16</ecNumber>
    </recommendedName>
</protein>
<feature type="binding site" evidence="1">
    <location>
        <position position="83"/>
    </location>
    <ligand>
        <name>Mg(2+)</name>
        <dbReference type="ChEBI" id="CHEBI:18420"/>
        <label>3</label>
    </ligand>
</feature>
<keyword evidence="1" id="KW-0067">ATP-binding</keyword>
<keyword evidence="1" id="KW-0547">Nucleotide-binding</keyword>
<feature type="binding site" evidence="1">
    <location>
        <position position="221"/>
    </location>
    <ligand>
        <name>Mg(2+)</name>
        <dbReference type="ChEBI" id="CHEBI:18420"/>
        <label>3</label>
    </ligand>
</feature>
<dbReference type="Gene3D" id="3.90.650.10">
    <property type="entry name" value="PurM-like C-terminal domain"/>
    <property type="match status" value="1"/>
</dbReference>
<dbReference type="SUPFAM" id="SSF56042">
    <property type="entry name" value="PurM C-terminal domain-like"/>
    <property type="match status" value="1"/>
</dbReference>